<feature type="transmembrane region" description="Helical" evidence="1">
    <location>
        <begin position="32"/>
        <end position="51"/>
    </location>
</feature>
<feature type="transmembrane region" description="Helical" evidence="1">
    <location>
        <begin position="99"/>
        <end position="119"/>
    </location>
</feature>
<sequence length="129" mass="13691">MADNRLIFQTIKHSGLCAVFVALGLIALHSYAAAAGFLMGIGLALFGLYGLERASLRCFHATSPSRVGRTMGIALLFRLPVYVGGILLLMHFFGGSFLLALGSVGGILCVLLSLIHTVLKTVSRSVQQI</sequence>
<evidence type="ECO:0000256" key="1">
    <source>
        <dbReference type="SAM" id="Phobius"/>
    </source>
</evidence>
<dbReference type="AlphaFoldDB" id="S0ETC5"/>
<dbReference type="InParanoid" id="S0ETC5"/>
<keyword evidence="1" id="KW-1133">Transmembrane helix</keyword>
<dbReference type="Proteomes" id="UP000014227">
    <property type="component" value="Chromosome I"/>
</dbReference>
<keyword evidence="3" id="KW-1185">Reference proteome</keyword>
<dbReference type="HOGENOM" id="CLU_1944929_0_0_0"/>
<protein>
    <recommendedName>
        <fullName evidence="4">ATP synthase I chain</fullName>
    </recommendedName>
</protein>
<proteinExistence type="predicted"/>
<dbReference type="STRING" id="454171.CP488_00641"/>
<keyword evidence="1" id="KW-0472">Membrane</keyword>
<organism evidence="2 3">
    <name type="scientific">Chthonomonas calidirosea (strain DSM 23976 / ICMP 18418 / T49)</name>
    <dbReference type="NCBI Taxonomy" id="1303518"/>
    <lineage>
        <taxon>Bacteria</taxon>
        <taxon>Bacillati</taxon>
        <taxon>Armatimonadota</taxon>
        <taxon>Chthonomonadia</taxon>
        <taxon>Chthonomonadales</taxon>
        <taxon>Chthonomonadaceae</taxon>
        <taxon>Chthonomonas</taxon>
    </lineage>
</organism>
<evidence type="ECO:0008006" key="4">
    <source>
        <dbReference type="Google" id="ProtNLM"/>
    </source>
</evidence>
<accession>S0ETC5</accession>
<reference evidence="3" key="1">
    <citation type="submission" date="2013-03" db="EMBL/GenBank/DDBJ databases">
        <title>Genome sequence of Chthonomonas calidirosea, the first sequenced genome from the Armatimonadetes phylum (formally candidate division OP10).</title>
        <authorList>
            <person name="Lee K.C.Y."/>
            <person name="Morgan X.C."/>
            <person name="Dunfield P.F."/>
            <person name="Tamas I."/>
            <person name="Houghton K.M."/>
            <person name="Vyssotski M."/>
            <person name="Ryan J.L.J."/>
            <person name="Lagutin K."/>
            <person name="McDonald I.R."/>
            <person name="Stott M.B."/>
        </authorList>
    </citation>
    <scope>NUCLEOTIDE SEQUENCE [LARGE SCALE GENOMIC DNA]</scope>
    <source>
        <strain evidence="3">DSM 23976 / ICMP 18418 / T49</strain>
    </source>
</reference>
<dbReference type="KEGG" id="ccz:CCALI_00512"/>
<name>S0ETC5_CHTCT</name>
<feature type="transmembrane region" description="Helical" evidence="1">
    <location>
        <begin position="72"/>
        <end position="93"/>
    </location>
</feature>
<evidence type="ECO:0000313" key="2">
    <source>
        <dbReference type="EMBL" id="CCW34345.1"/>
    </source>
</evidence>
<gene>
    <name evidence="2" type="ORF">CCALI_00512</name>
</gene>
<dbReference type="RefSeq" id="WP_016481907.1">
    <property type="nucleotide sequence ID" value="NC_021487.1"/>
</dbReference>
<dbReference type="EMBL" id="HF951689">
    <property type="protein sequence ID" value="CCW34345.1"/>
    <property type="molecule type" value="Genomic_DNA"/>
</dbReference>
<dbReference type="PATRIC" id="fig|1303518.3.peg.520"/>
<feature type="transmembrane region" description="Helical" evidence="1">
    <location>
        <begin position="7"/>
        <end position="26"/>
    </location>
</feature>
<keyword evidence="1" id="KW-0812">Transmembrane</keyword>
<evidence type="ECO:0000313" key="3">
    <source>
        <dbReference type="Proteomes" id="UP000014227"/>
    </source>
</evidence>